<dbReference type="OrthoDB" id="10418000at2759"/>
<protein>
    <submittedName>
        <fullName evidence="1">Uncharacterized protein</fullName>
    </submittedName>
</protein>
<sequence>MRLMLHTCSYIKNVVASNPVCSSFPPELTANHWVSETNIGTLTFQINTAGEGDVTLNDPNNPLVVTLDPERQGTFHRGRRLRSVERACIDSKIDVYRCTSELIPTPVPVCAPCTKTQAECDTPPTTQAAVPTEQNIPNIISPIATIPAEQSVPNNVSPIASNSQVSDPIVKIEKPKTYQLEI</sequence>
<dbReference type="AlphaFoldDB" id="A0A8B6GJ09"/>
<accession>A0A8B6GJ09</accession>
<dbReference type="Proteomes" id="UP000596742">
    <property type="component" value="Unassembled WGS sequence"/>
</dbReference>
<organism evidence="1 2">
    <name type="scientific">Mytilus galloprovincialis</name>
    <name type="common">Mediterranean mussel</name>
    <dbReference type="NCBI Taxonomy" id="29158"/>
    <lineage>
        <taxon>Eukaryota</taxon>
        <taxon>Metazoa</taxon>
        <taxon>Spiralia</taxon>
        <taxon>Lophotrochozoa</taxon>
        <taxon>Mollusca</taxon>
        <taxon>Bivalvia</taxon>
        <taxon>Autobranchia</taxon>
        <taxon>Pteriomorphia</taxon>
        <taxon>Mytilida</taxon>
        <taxon>Mytiloidea</taxon>
        <taxon>Mytilidae</taxon>
        <taxon>Mytilinae</taxon>
        <taxon>Mytilus</taxon>
    </lineage>
</organism>
<comment type="caution">
    <text evidence="1">The sequence shown here is derived from an EMBL/GenBank/DDBJ whole genome shotgun (WGS) entry which is preliminary data.</text>
</comment>
<dbReference type="EMBL" id="UYJE01008550">
    <property type="protein sequence ID" value="VDI64781.1"/>
    <property type="molecule type" value="Genomic_DNA"/>
</dbReference>
<name>A0A8B6GJ09_MYTGA</name>
<evidence type="ECO:0000313" key="1">
    <source>
        <dbReference type="EMBL" id="VDI64781.1"/>
    </source>
</evidence>
<keyword evidence="2" id="KW-1185">Reference proteome</keyword>
<proteinExistence type="predicted"/>
<evidence type="ECO:0000313" key="2">
    <source>
        <dbReference type="Proteomes" id="UP000596742"/>
    </source>
</evidence>
<reference evidence="1" key="1">
    <citation type="submission" date="2018-11" db="EMBL/GenBank/DDBJ databases">
        <authorList>
            <person name="Alioto T."/>
            <person name="Alioto T."/>
        </authorList>
    </citation>
    <scope>NUCLEOTIDE SEQUENCE</scope>
</reference>
<gene>
    <name evidence="1" type="ORF">MGAL_10B086857</name>
</gene>